<dbReference type="Pfam" id="PF07238">
    <property type="entry name" value="PilZ"/>
    <property type="match status" value="1"/>
</dbReference>
<dbReference type="Gene3D" id="2.40.10.220">
    <property type="entry name" value="predicted glycosyltransferase like domains"/>
    <property type="match status" value="1"/>
</dbReference>
<dbReference type="EMBL" id="AP014545">
    <property type="protein sequence ID" value="BBB27469.1"/>
    <property type="molecule type" value="Genomic_DNA"/>
</dbReference>
<gene>
    <name evidence="2" type="ORF">AMJAP_2883</name>
</gene>
<dbReference type="RefSeq" id="WP_019622625.1">
    <property type="nucleotide sequence ID" value="NZ_AP014545.1"/>
</dbReference>
<dbReference type="Proteomes" id="UP000595663">
    <property type="component" value="Chromosome"/>
</dbReference>
<protein>
    <recommendedName>
        <fullName evidence="1">PilZ domain-containing protein</fullName>
    </recommendedName>
</protein>
<evidence type="ECO:0000313" key="3">
    <source>
        <dbReference type="Proteomes" id="UP000595663"/>
    </source>
</evidence>
<evidence type="ECO:0000313" key="2">
    <source>
        <dbReference type="EMBL" id="BBB27469.1"/>
    </source>
</evidence>
<evidence type="ECO:0000259" key="1">
    <source>
        <dbReference type="Pfam" id="PF07238"/>
    </source>
</evidence>
<dbReference type="SUPFAM" id="SSF141371">
    <property type="entry name" value="PilZ domain-like"/>
    <property type="match status" value="1"/>
</dbReference>
<sequence>MLTDSRFHPRVETDFPVKVGIPGDNTGARIINISLGGIAVWGNHELEDILKLDNTGANAVLDYVVSFSMPGRELSEVCRLVRVRRLSQDRFEFGMKFVDLNPQDMAIISAYVDNHARL</sequence>
<accession>A0A7R6P597</accession>
<name>A0A7R6P597_9GAMM</name>
<dbReference type="AlphaFoldDB" id="A0A7R6P597"/>
<proteinExistence type="predicted"/>
<dbReference type="GO" id="GO:0035438">
    <property type="term" value="F:cyclic-di-GMP binding"/>
    <property type="evidence" value="ECO:0007669"/>
    <property type="project" value="InterPro"/>
</dbReference>
<organism evidence="2 3">
    <name type="scientific">Amphritea japonica ATCC BAA-1530</name>
    <dbReference type="NCBI Taxonomy" id="1278309"/>
    <lineage>
        <taxon>Bacteria</taxon>
        <taxon>Pseudomonadati</taxon>
        <taxon>Pseudomonadota</taxon>
        <taxon>Gammaproteobacteria</taxon>
        <taxon>Oceanospirillales</taxon>
        <taxon>Oceanospirillaceae</taxon>
        <taxon>Amphritea</taxon>
    </lineage>
</organism>
<feature type="domain" description="PilZ" evidence="1">
    <location>
        <begin position="6"/>
        <end position="112"/>
    </location>
</feature>
<dbReference type="KEGG" id="ajp:AMJAP_2883"/>
<dbReference type="InterPro" id="IPR009875">
    <property type="entry name" value="PilZ_domain"/>
</dbReference>
<reference evidence="2 3" key="1">
    <citation type="journal article" date="2008" name="Int. J. Syst. Evol. Microbiol.">
        <title>Amphritea japonica sp. nov. and Amphritea balenae sp. nov., isolated from the sediment adjacent to sperm whale carcasses off Kagoshima, Japan.</title>
        <authorList>
            <person name="Miyazaki M."/>
            <person name="Nogi Y."/>
            <person name="Fujiwara Y."/>
            <person name="Kawato M."/>
            <person name="Nagahama T."/>
            <person name="Kubokawa K."/>
            <person name="Horikoshi K."/>
        </authorList>
    </citation>
    <scope>NUCLEOTIDE SEQUENCE [LARGE SCALE GENOMIC DNA]</scope>
    <source>
        <strain evidence="2 3">ATCC BAA-1530</strain>
    </source>
</reference>
<keyword evidence="3" id="KW-1185">Reference proteome</keyword>